<dbReference type="SUPFAM" id="SSF52540">
    <property type="entry name" value="P-loop containing nucleoside triphosphate hydrolases"/>
    <property type="match status" value="2"/>
</dbReference>
<feature type="domain" description="ABC transporter" evidence="12">
    <location>
        <begin position="984"/>
        <end position="1219"/>
    </location>
</feature>
<evidence type="ECO:0000256" key="1">
    <source>
        <dbReference type="ARBA" id="ARBA00004651"/>
    </source>
</evidence>
<evidence type="ECO:0000256" key="3">
    <source>
        <dbReference type="ARBA" id="ARBA00022475"/>
    </source>
</evidence>
<keyword evidence="6" id="KW-0067">ATP-binding</keyword>
<name>A0A1J7CA69_9ACTN</name>
<keyword evidence="5" id="KW-0547">Nucleotide-binding</keyword>
<dbReference type="Gene3D" id="1.20.1560.10">
    <property type="entry name" value="ABC transporter type 1, transmembrane domain"/>
    <property type="match status" value="2"/>
</dbReference>
<organism evidence="14 15">
    <name type="scientific">Mangrovactinospora gilvigrisea</name>
    <dbReference type="NCBI Taxonomy" id="1428644"/>
    <lineage>
        <taxon>Bacteria</taxon>
        <taxon>Bacillati</taxon>
        <taxon>Actinomycetota</taxon>
        <taxon>Actinomycetes</taxon>
        <taxon>Kitasatosporales</taxon>
        <taxon>Streptomycetaceae</taxon>
        <taxon>Mangrovactinospora</taxon>
    </lineage>
</organism>
<dbReference type="AlphaFoldDB" id="A0A1J7CA69"/>
<dbReference type="InterPro" id="IPR011527">
    <property type="entry name" value="ABC1_TM_dom"/>
</dbReference>
<dbReference type="GO" id="GO:0005886">
    <property type="term" value="C:plasma membrane"/>
    <property type="evidence" value="ECO:0007669"/>
    <property type="project" value="UniProtKB-SubCell"/>
</dbReference>
<dbReference type="InterPro" id="IPR003439">
    <property type="entry name" value="ABC_transporter-like_ATP-bd"/>
</dbReference>
<dbReference type="PROSITE" id="PS50929">
    <property type="entry name" value="ABC_TM1F"/>
    <property type="match status" value="2"/>
</dbReference>
<feature type="region of interest" description="Disordered" evidence="10">
    <location>
        <begin position="609"/>
        <end position="642"/>
    </location>
</feature>
<feature type="domain" description="ABC transporter" evidence="12">
    <location>
        <begin position="351"/>
        <end position="591"/>
    </location>
</feature>
<dbReference type="Proteomes" id="UP000243342">
    <property type="component" value="Unassembled WGS sequence"/>
</dbReference>
<feature type="transmembrane region" description="Helical" evidence="11">
    <location>
        <begin position="912"/>
        <end position="932"/>
    </location>
</feature>
<dbReference type="GO" id="GO:0016887">
    <property type="term" value="F:ATP hydrolysis activity"/>
    <property type="evidence" value="ECO:0007669"/>
    <property type="project" value="InterPro"/>
</dbReference>
<reference evidence="14 15" key="1">
    <citation type="submission" date="2016-10" db="EMBL/GenBank/DDBJ databases">
        <title>Genome sequence of Streptomyces gilvigriseus MUSC 26.</title>
        <authorList>
            <person name="Lee L.-H."/>
            <person name="Ser H.-L."/>
        </authorList>
    </citation>
    <scope>NUCLEOTIDE SEQUENCE [LARGE SCALE GENOMIC DNA]</scope>
    <source>
        <strain evidence="14 15">MUSC 26</strain>
    </source>
</reference>
<sequence>MGAKNKVKKKPERSSDWLRRFAGLCWARPRAVVLACVGAAAGVGLTVTVPLVTRQLVDRVIDAHGAARESAVPWLVLLVGLAAAQFGASWVRRWWAGHVQWGVERDLRTLLHRAIQRIDGRRLDEVRSGDVLSRAVNDVTVVKDLTGMLPLLAQNFLTMLLALGVMLALSPLLACITLLAVPPMVILARRSKNRIYPADKAVQERTGDASEAVEGNITGVRVVKGFAQEQAETDRYSGLARRLYAARVYRRFLAARYAGLLGELVPGTARFGSVLLGGWLVLRGSVTLGTFVAFTSYHNNLLGPVRMLSGMVGQAQEARSGLVRIFELADAEPEVTEADGARPLPDGPLAVEFAGVRFAHEPGGAPALDGLDLAIAPGETVALVGASGSGKSTAAALLPRLYDPDEGAVRLTAGGAAPMDLRELTLDSLRASIGMVFEESLLFSESVRDNIRFGRPDAGDAEVEAAARAAAADGFVRALPDGYGTVLGEQGMTLSGGQRQRIALARALLVDPRLLILDDATSAVDPKVEAEIHATLRDRLEGRTVLLIAHRTSTLHLADRIAVLEGGRLLDIGTHEELTARSARYRELVHGELADDGPESAEVPVEVPAPREEASGAAAEPDAAEESVVPAREPGVDEERARAADPDFTLRRMVRPYRLRLLGIALLLMADTALLMLAPRLVSLAVDLGMRKHSVTALVAVSFGLLATTLANWVVFAGEIKAIARTGEQVLYELRMKMFAHLQRLGLDYFERESGGKAVTRMVNDIAAIGDFLQNALLDSAVSVMLFLGVLALMFSLDVWLSLAVLVVLPVLAGACWWYARISKRQYDKVRTQLGRVNSGFQETINGVRATQAFGRQRVSAARFAGLAEQQRTLQMRSQWYLTWFFSAVEFLSDTTTALILGVGAWRVASGTASTGTVVAFLLYVGLVFGPIRNASQMLDSYQRARVALGRCRELLRERPSLTEPQRPAALPLFGAGGRMRGEVVLRDLHYAYAGGEKRALDGVSARIGAGETVAVVGETGAGKSTLLKLVARMYLPTSGSVEVDSVDLRRLDGVAYRRRIGLVPQEAHLFGATVREAIAYGRPDASEAEVRAAAAEVGADRMITGLDGGFGHRLAERGRNLSAGQRQLIALARARLVRPDLLLLDEATAALDLATEAAVGRAVDAVSESPTTIVIAHRLTTAARADRILVMDGGRLVEEGRHADLVDAGGVYADLWSAYEDGVVPA</sequence>
<dbReference type="RefSeq" id="WP_071655615.1">
    <property type="nucleotide sequence ID" value="NZ_MLCF01000022.1"/>
</dbReference>
<dbReference type="PROSITE" id="PS50893">
    <property type="entry name" value="ABC_TRANSPORTER_2"/>
    <property type="match status" value="2"/>
</dbReference>
<dbReference type="FunFam" id="3.40.50.300:FF:000299">
    <property type="entry name" value="ABC transporter ATP-binding protein/permease"/>
    <property type="match status" value="2"/>
</dbReference>
<protein>
    <recommendedName>
        <fullName evidence="16">ABC transporter</fullName>
    </recommendedName>
</protein>
<feature type="transmembrane region" description="Helical" evidence="11">
    <location>
        <begin position="156"/>
        <end position="181"/>
    </location>
</feature>
<accession>A0A1J7CA69</accession>
<dbReference type="InterPro" id="IPR027417">
    <property type="entry name" value="P-loop_NTPase"/>
</dbReference>
<comment type="caution">
    <text evidence="14">The sequence shown here is derived from an EMBL/GenBank/DDBJ whole genome shotgun (WGS) entry which is preliminary data.</text>
</comment>
<feature type="transmembrane region" description="Helical" evidence="11">
    <location>
        <begin position="776"/>
        <end position="795"/>
    </location>
</feature>
<dbReference type="InterPro" id="IPR036640">
    <property type="entry name" value="ABC1_TM_sf"/>
</dbReference>
<keyword evidence="7 11" id="KW-1133">Transmembrane helix</keyword>
<feature type="compositionally biased region" description="Low complexity" evidence="10">
    <location>
        <begin position="615"/>
        <end position="631"/>
    </location>
</feature>
<dbReference type="Gene3D" id="3.40.50.300">
    <property type="entry name" value="P-loop containing nucleotide triphosphate hydrolases"/>
    <property type="match status" value="2"/>
</dbReference>
<feature type="transmembrane region" description="Helical" evidence="11">
    <location>
        <begin position="881"/>
        <end position="906"/>
    </location>
</feature>
<comment type="subcellular location">
    <subcellularLocation>
        <location evidence="1">Cell membrane</location>
        <topology evidence="1">Multi-pass membrane protein</topology>
    </subcellularLocation>
</comment>
<evidence type="ECO:0000256" key="8">
    <source>
        <dbReference type="ARBA" id="ARBA00023136"/>
    </source>
</evidence>
<dbReference type="OrthoDB" id="9806127at2"/>
<evidence type="ECO:0000256" key="6">
    <source>
        <dbReference type="ARBA" id="ARBA00022840"/>
    </source>
</evidence>
<dbReference type="PANTHER" id="PTHR43394">
    <property type="entry name" value="ATP-DEPENDENT PERMEASE MDL1, MITOCHONDRIAL"/>
    <property type="match status" value="1"/>
</dbReference>
<dbReference type="InterPro" id="IPR003593">
    <property type="entry name" value="AAA+_ATPase"/>
</dbReference>
<feature type="domain" description="ABC transmembrane type-1" evidence="13">
    <location>
        <begin position="33"/>
        <end position="317"/>
    </location>
</feature>
<evidence type="ECO:0000313" key="14">
    <source>
        <dbReference type="EMBL" id="OIV38424.1"/>
    </source>
</evidence>
<gene>
    <name evidence="14" type="ORF">BIV57_05905</name>
</gene>
<dbReference type="Pfam" id="PF00664">
    <property type="entry name" value="ABC_membrane"/>
    <property type="match status" value="2"/>
</dbReference>
<dbReference type="PROSITE" id="PS00211">
    <property type="entry name" value="ABC_TRANSPORTER_1"/>
    <property type="match status" value="1"/>
</dbReference>
<dbReference type="PANTHER" id="PTHR43394:SF1">
    <property type="entry name" value="ATP-BINDING CASSETTE SUB-FAMILY B MEMBER 10, MITOCHONDRIAL"/>
    <property type="match status" value="1"/>
</dbReference>
<feature type="transmembrane region" description="Helical" evidence="11">
    <location>
        <begin position="801"/>
        <end position="820"/>
    </location>
</feature>
<keyword evidence="8 11" id="KW-0472">Membrane</keyword>
<evidence type="ECO:0000256" key="9">
    <source>
        <dbReference type="ARBA" id="ARBA00061644"/>
    </source>
</evidence>
<dbReference type="CDD" id="cd18546">
    <property type="entry name" value="ABC_6TM_Rv0194_D2_like"/>
    <property type="match status" value="1"/>
</dbReference>
<dbReference type="CDD" id="cd18543">
    <property type="entry name" value="ABC_6TM_Rv0194_D1_like"/>
    <property type="match status" value="1"/>
</dbReference>
<evidence type="ECO:0000259" key="12">
    <source>
        <dbReference type="PROSITE" id="PS50893"/>
    </source>
</evidence>
<dbReference type="InterPro" id="IPR039421">
    <property type="entry name" value="Type_1_exporter"/>
</dbReference>
<evidence type="ECO:0008006" key="16">
    <source>
        <dbReference type="Google" id="ProtNLM"/>
    </source>
</evidence>
<feature type="transmembrane region" description="Helical" evidence="11">
    <location>
        <begin position="31"/>
        <end position="52"/>
    </location>
</feature>
<dbReference type="STRING" id="1428644.BIV57_05905"/>
<dbReference type="EMBL" id="MLCF01000022">
    <property type="protein sequence ID" value="OIV38424.1"/>
    <property type="molecule type" value="Genomic_DNA"/>
</dbReference>
<evidence type="ECO:0000256" key="11">
    <source>
        <dbReference type="SAM" id="Phobius"/>
    </source>
</evidence>
<dbReference type="Pfam" id="PF00005">
    <property type="entry name" value="ABC_tran"/>
    <property type="match status" value="2"/>
</dbReference>
<evidence type="ECO:0000256" key="4">
    <source>
        <dbReference type="ARBA" id="ARBA00022692"/>
    </source>
</evidence>
<dbReference type="InterPro" id="IPR017871">
    <property type="entry name" value="ABC_transporter-like_CS"/>
</dbReference>
<evidence type="ECO:0000313" key="15">
    <source>
        <dbReference type="Proteomes" id="UP000243342"/>
    </source>
</evidence>
<dbReference type="SUPFAM" id="SSF90123">
    <property type="entry name" value="ABC transporter transmembrane region"/>
    <property type="match status" value="2"/>
</dbReference>
<keyword evidence="2" id="KW-0813">Transport</keyword>
<evidence type="ECO:0000259" key="13">
    <source>
        <dbReference type="PROSITE" id="PS50929"/>
    </source>
</evidence>
<keyword evidence="4 11" id="KW-0812">Transmembrane</keyword>
<feature type="transmembrane region" description="Helical" evidence="11">
    <location>
        <begin position="72"/>
        <end position="91"/>
    </location>
</feature>
<dbReference type="GO" id="GO:0015421">
    <property type="term" value="F:ABC-type oligopeptide transporter activity"/>
    <property type="evidence" value="ECO:0007669"/>
    <property type="project" value="TreeGrafter"/>
</dbReference>
<dbReference type="SMART" id="SM00382">
    <property type="entry name" value="AAA"/>
    <property type="match status" value="2"/>
</dbReference>
<keyword evidence="15" id="KW-1185">Reference proteome</keyword>
<feature type="transmembrane region" description="Helical" evidence="11">
    <location>
        <begin position="694"/>
        <end position="716"/>
    </location>
</feature>
<comment type="similarity">
    <text evidence="9">Belongs to the ABC transporter superfamily. Lipid exporter (TC 3.A.1.106) family.</text>
</comment>
<evidence type="ECO:0000256" key="7">
    <source>
        <dbReference type="ARBA" id="ARBA00022989"/>
    </source>
</evidence>
<evidence type="ECO:0000256" key="2">
    <source>
        <dbReference type="ARBA" id="ARBA00022448"/>
    </source>
</evidence>
<evidence type="ECO:0000256" key="10">
    <source>
        <dbReference type="SAM" id="MobiDB-lite"/>
    </source>
</evidence>
<keyword evidence="3" id="KW-1003">Cell membrane</keyword>
<feature type="domain" description="ABC transmembrane type-1" evidence="13">
    <location>
        <begin position="662"/>
        <end position="944"/>
    </location>
</feature>
<proteinExistence type="inferred from homology"/>
<feature type="transmembrane region" description="Helical" evidence="11">
    <location>
        <begin position="661"/>
        <end position="682"/>
    </location>
</feature>
<evidence type="ECO:0000256" key="5">
    <source>
        <dbReference type="ARBA" id="ARBA00022741"/>
    </source>
</evidence>
<dbReference type="GO" id="GO:0005524">
    <property type="term" value="F:ATP binding"/>
    <property type="evidence" value="ECO:0007669"/>
    <property type="project" value="UniProtKB-KW"/>
</dbReference>